<dbReference type="GeneID" id="37143561"/>
<proteinExistence type="predicted"/>
<evidence type="ECO:0000256" key="1">
    <source>
        <dbReference type="SAM" id="MobiDB-lite"/>
    </source>
</evidence>
<evidence type="ECO:0000313" key="3">
    <source>
        <dbReference type="Proteomes" id="UP000248340"/>
    </source>
</evidence>
<dbReference type="STRING" id="1448315.A0A319CAS3"/>
<dbReference type="RefSeq" id="XP_025491379.1">
    <property type="nucleotide sequence ID" value="XM_025640819.1"/>
</dbReference>
<organism evidence="2 3">
    <name type="scientific">Aspergillus uvarum CBS 121591</name>
    <dbReference type="NCBI Taxonomy" id="1448315"/>
    <lineage>
        <taxon>Eukaryota</taxon>
        <taxon>Fungi</taxon>
        <taxon>Dikarya</taxon>
        <taxon>Ascomycota</taxon>
        <taxon>Pezizomycotina</taxon>
        <taxon>Eurotiomycetes</taxon>
        <taxon>Eurotiomycetidae</taxon>
        <taxon>Eurotiales</taxon>
        <taxon>Aspergillaceae</taxon>
        <taxon>Aspergillus</taxon>
        <taxon>Aspergillus subgen. Circumdati</taxon>
    </lineage>
</organism>
<accession>A0A319CAS3</accession>
<protein>
    <recommendedName>
        <fullName evidence="4">C2H2-type domain-containing protein</fullName>
    </recommendedName>
</protein>
<evidence type="ECO:0008006" key="4">
    <source>
        <dbReference type="Google" id="ProtNLM"/>
    </source>
</evidence>
<evidence type="ECO:0000313" key="2">
    <source>
        <dbReference type="EMBL" id="PYH81179.1"/>
    </source>
</evidence>
<sequence length="397" mass="46593">MSLRLLIEDWLDPKQTFLSVLVGDLEDFVEELCLECAHPSKSKRLERLRHFQADLRALLAQWDWLVDRELARYFHRRLLQERYESLCGDLKVIRQCLAQKLTNSVWNRLYVYFNRFRNRLRYHGVMEVQNRLFQEALAGSYQEAANMVGLPNDNSVQLKWFLYAACEARYPRADPRLRVRISDLILARRRVITRQSSHLPRATVDFTRTIELPPIPGILPDKHFIRCPYCEHRFLSQNLSQSKWRRHLMEDLRPYLCMWALCPHTFSSIDAWLNHLKDAKAHPAKLLASFLNECPFCGFPCADYQWSSVEKLLRHIAERHLEELFLLALPGGPTDLFSNVFLKEEKISLEPYEALEAHEAYFMPFGSPQDDEVEESVDTEEDDGLTSEGVRSPRSLI</sequence>
<dbReference type="VEuPathDB" id="FungiDB:BO82DRAFT_432814"/>
<keyword evidence="3" id="KW-1185">Reference proteome</keyword>
<name>A0A319CAS3_9EURO</name>
<gene>
    <name evidence="2" type="ORF">BO82DRAFT_432814</name>
</gene>
<feature type="compositionally biased region" description="Acidic residues" evidence="1">
    <location>
        <begin position="369"/>
        <end position="385"/>
    </location>
</feature>
<dbReference type="Proteomes" id="UP000248340">
    <property type="component" value="Unassembled WGS sequence"/>
</dbReference>
<reference evidence="2 3" key="1">
    <citation type="submission" date="2016-12" db="EMBL/GenBank/DDBJ databases">
        <title>The genomes of Aspergillus section Nigri reveals drivers in fungal speciation.</title>
        <authorList>
            <consortium name="DOE Joint Genome Institute"/>
            <person name="Vesth T.C."/>
            <person name="Nybo J."/>
            <person name="Theobald S."/>
            <person name="Brandl J."/>
            <person name="Frisvad J.C."/>
            <person name="Nielsen K.F."/>
            <person name="Lyhne E.K."/>
            <person name="Kogle M.E."/>
            <person name="Kuo A."/>
            <person name="Riley R."/>
            <person name="Clum A."/>
            <person name="Nolan M."/>
            <person name="Lipzen A."/>
            <person name="Salamov A."/>
            <person name="Henrissat B."/>
            <person name="Wiebenga A."/>
            <person name="De Vries R.P."/>
            <person name="Grigoriev I.V."/>
            <person name="Mortensen U.H."/>
            <person name="Andersen M.R."/>
            <person name="Baker S.E."/>
        </authorList>
    </citation>
    <scope>NUCLEOTIDE SEQUENCE [LARGE SCALE GENOMIC DNA]</scope>
    <source>
        <strain evidence="2 3">CBS 121591</strain>
    </source>
</reference>
<dbReference type="EMBL" id="KZ821704">
    <property type="protein sequence ID" value="PYH81179.1"/>
    <property type="molecule type" value="Genomic_DNA"/>
</dbReference>
<dbReference type="AlphaFoldDB" id="A0A319CAS3"/>
<feature type="region of interest" description="Disordered" evidence="1">
    <location>
        <begin position="364"/>
        <end position="397"/>
    </location>
</feature>
<dbReference type="OrthoDB" id="6133115at2759"/>